<dbReference type="PANTHER" id="PTHR46652">
    <property type="entry name" value="LEUCINE-RICH REPEAT AND IQ DOMAIN-CONTAINING PROTEIN 1-RELATED"/>
    <property type="match status" value="1"/>
</dbReference>
<comment type="caution">
    <text evidence="4">The sequence shown here is derived from an EMBL/GenBank/DDBJ whole genome shotgun (WGS) entry which is preliminary data.</text>
</comment>
<keyword evidence="1" id="KW-0433">Leucine-rich repeat</keyword>
<keyword evidence="5" id="KW-1185">Reference proteome</keyword>
<protein>
    <submittedName>
        <fullName evidence="4">Uncharacterized protein</fullName>
    </submittedName>
</protein>
<dbReference type="InterPro" id="IPR032675">
    <property type="entry name" value="LRR_dom_sf"/>
</dbReference>
<dbReference type="Gene3D" id="3.80.10.10">
    <property type="entry name" value="Ribonuclease Inhibitor"/>
    <property type="match status" value="1"/>
</dbReference>
<accession>A0A9W7DVH2</accession>
<dbReference type="SUPFAM" id="SSF52058">
    <property type="entry name" value="L domain-like"/>
    <property type="match status" value="1"/>
</dbReference>
<evidence type="ECO:0000256" key="3">
    <source>
        <dbReference type="SAM" id="MobiDB-lite"/>
    </source>
</evidence>
<organism evidence="4 5">
    <name type="scientific">Triparma strigata</name>
    <dbReference type="NCBI Taxonomy" id="1606541"/>
    <lineage>
        <taxon>Eukaryota</taxon>
        <taxon>Sar</taxon>
        <taxon>Stramenopiles</taxon>
        <taxon>Ochrophyta</taxon>
        <taxon>Bolidophyceae</taxon>
        <taxon>Parmales</taxon>
        <taxon>Triparmaceae</taxon>
        <taxon>Triparma</taxon>
    </lineage>
</organism>
<dbReference type="PANTHER" id="PTHR46652:SF3">
    <property type="entry name" value="LEUCINE-RICH REPEAT-CONTAINING PROTEIN 9"/>
    <property type="match status" value="1"/>
</dbReference>
<evidence type="ECO:0000256" key="1">
    <source>
        <dbReference type="ARBA" id="ARBA00022614"/>
    </source>
</evidence>
<evidence type="ECO:0000313" key="4">
    <source>
        <dbReference type="EMBL" id="GMH56493.1"/>
    </source>
</evidence>
<keyword evidence="2" id="KW-0677">Repeat</keyword>
<proteinExistence type="predicted"/>
<gene>
    <name evidence="4" type="ORF">TrST_g9030</name>
</gene>
<dbReference type="EMBL" id="BRXY01000040">
    <property type="protein sequence ID" value="GMH56493.1"/>
    <property type="molecule type" value="Genomic_DNA"/>
</dbReference>
<name>A0A9W7DVH2_9STRA</name>
<dbReference type="InterPro" id="IPR050836">
    <property type="entry name" value="SDS22/Internalin_LRR"/>
</dbReference>
<sequence length="328" mass="36204">MSDPVAPLEPSSDVGSPSVQPAHSLFEDAPSANLFTQKRERTDSLNALLLSSSALKSCRQSFKSLSLRPPPSGSSPLTNLLANVPELVYKILAYITHITSSHGLLTSAKSFFKLEQETLDLSFTSYGDSIYSTLCCKDVYKNIKTLDLRNTKISTLPPLPISITMLGLSATSITSLERLSNLPRLQMLFALHLPISSILPLSNCTELRVLNISGTFVDSLEGLERCSRLEELEILNCPVEDLTPLESCKNIQRLNLSFTSILNFTSLLELRHLRYLSTNFVTNISDYNPHLRTLMDVVKRGSLVEIQCGQIMGDAKNQLEEAGCCVHL</sequence>
<feature type="region of interest" description="Disordered" evidence="3">
    <location>
        <begin position="1"/>
        <end position="24"/>
    </location>
</feature>
<dbReference type="AlphaFoldDB" id="A0A9W7DVH2"/>
<evidence type="ECO:0000313" key="5">
    <source>
        <dbReference type="Proteomes" id="UP001165085"/>
    </source>
</evidence>
<dbReference type="OrthoDB" id="204809at2759"/>
<dbReference type="Proteomes" id="UP001165085">
    <property type="component" value="Unassembled WGS sequence"/>
</dbReference>
<reference evidence="5" key="1">
    <citation type="journal article" date="2023" name="Commun. Biol.">
        <title>Genome analysis of Parmales, the sister group of diatoms, reveals the evolutionary specialization of diatoms from phago-mixotrophs to photoautotrophs.</title>
        <authorList>
            <person name="Ban H."/>
            <person name="Sato S."/>
            <person name="Yoshikawa S."/>
            <person name="Yamada K."/>
            <person name="Nakamura Y."/>
            <person name="Ichinomiya M."/>
            <person name="Sato N."/>
            <person name="Blanc-Mathieu R."/>
            <person name="Endo H."/>
            <person name="Kuwata A."/>
            <person name="Ogata H."/>
        </authorList>
    </citation>
    <scope>NUCLEOTIDE SEQUENCE [LARGE SCALE GENOMIC DNA]</scope>
    <source>
        <strain evidence="5">NIES 3701</strain>
    </source>
</reference>
<evidence type="ECO:0000256" key="2">
    <source>
        <dbReference type="ARBA" id="ARBA00022737"/>
    </source>
</evidence>